<evidence type="ECO:0000313" key="3">
    <source>
        <dbReference type="Proteomes" id="UP001187531"/>
    </source>
</evidence>
<sequence length="129" mass="14273">MTSSSPWKRGTIVKACPQPRSYTIATDDRSTLRRNTVRPSHRNDETIHSKQDYQNVQTTQPSELVPKVSQVERPASPSLAVPPPEHNGNIVNVPTSAVTQQQTKPVPDRGGVTQTRSGRTIIKPTRLNL</sequence>
<comment type="caution">
    <text evidence="2">The sequence shown here is derived from an EMBL/GenBank/DDBJ whole genome shotgun (WGS) entry which is preliminary data.</text>
</comment>
<dbReference type="EMBL" id="JAVRJZ010000007">
    <property type="protein sequence ID" value="KAK2720193.1"/>
    <property type="molecule type" value="Genomic_DNA"/>
</dbReference>
<feature type="region of interest" description="Disordered" evidence="1">
    <location>
        <begin position="1"/>
        <end position="129"/>
    </location>
</feature>
<feature type="compositionally biased region" description="Polar residues" evidence="1">
    <location>
        <begin position="52"/>
        <end position="62"/>
    </location>
</feature>
<dbReference type="Proteomes" id="UP001187531">
    <property type="component" value="Unassembled WGS sequence"/>
</dbReference>
<accession>A0AA88L6E6</accession>
<feature type="compositionally biased region" description="Polar residues" evidence="1">
    <location>
        <begin position="89"/>
        <end position="104"/>
    </location>
</feature>
<proteinExistence type="predicted"/>
<reference evidence="2" key="1">
    <citation type="submission" date="2023-07" db="EMBL/GenBank/DDBJ databases">
        <title>Chromosome-level genome assembly of Artemia franciscana.</title>
        <authorList>
            <person name="Jo E."/>
        </authorList>
    </citation>
    <scope>NUCLEOTIDE SEQUENCE</scope>
    <source>
        <tissue evidence="2">Whole body</tissue>
    </source>
</reference>
<gene>
    <name evidence="2" type="ORF">QYM36_004180</name>
</gene>
<dbReference type="AlphaFoldDB" id="A0AA88L6E6"/>
<organism evidence="2 3">
    <name type="scientific">Artemia franciscana</name>
    <name type="common">Brine shrimp</name>
    <name type="synonym">Artemia sanfranciscana</name>
    <dbReference type="NCBI Taxonomy" id="6661"/>
    <lineage>
        <taxon>Eukaryota</taxon>
        <taxon>Metazoa</taxon>
        <taxon>Ecdysozoa</taxon>
        <taxon>Arthropoda</taxon>
        <taxon>Crustacea</taxon>
        <taxon>Branchiopoda</taxon>
        <taxon>Anostraca</taxon>
        <taxon>Artemiidae</taxon>
        <taxon>Artemia</taxon>
    </lineage>
</organism>
<evidence type="ECO:0000256" key="1">
    <source>
        <dbReference type="SAM" id="MobiDB-lite"/>
    </source>
</evidence>
<feature type="compositionally biased region" description="Basic and acidic residues" evidence="1">
    <location>
        <begin position="41"/>
        <end position="51"/>
    </location>
</feature>
<keyword evidence="3" id="KW-1185">Reference proteome</keyword>
<evidence type="ECO:0000313" key="2">
    <source>
        <dbReference type="EMBL" id="KAK2720193.1"/>
    </source>
</evidence>
<protein>
    <submittedName>
        <fullName evidence="2">Uncharacterized protein</fullName>
    </submittedName>
</protein>
<name>A0AA88L6E6_ARTSF</name>